<evidence type="ECO:0000256" key="1">
    <source>
        <dbReference type="SAM" id="SignalP"/>
    </source>
</evidence>
<dbReference type="AlphaFoldDB" id="A0AAV7XKB7"/>
<sequence>MAAPRRLPRLGLLLLVGAVVALCCAGGVLAMERQSLGVGPGAPPTPPPDTDGSRAIYYNTVLPAVLRLRSDNPGSWYEKVPALFAELRKPYTDAQWDAIMSHGVSHPSRSGPQ</sequence>
<dbReference type="EMBL" id="JAPTSV010000008">
    <property type="protein sequence ID" value="KAJ1525304.1"/>
    <property type="molecule type" value="Genomic_DNA"/>
</dbReference>
<protein>
    <submittedName>
        <fullName evidence="2">Uncharacterized protein</fullName>
    </submittedName>
</protein>
<proteinExistence type="predicted"/>
<name>A0AAV7XKB7_9NEOP</name>
<gene>
    <name evidence="2" type="ORF">ONE63_010126</name>
</gene>
<accession>A0AAV7XKB7</accession>
<evidence type="ECO:0000313" key="3">
    <source>
        <dbReference type="Proteomes" id="UP001075354"/>
    </source>
</evidence>
<keyword evidence="1" id="KW-0732">Signal</keyword>
<feature type="chain" id="PRO_5043809756" evidence="1">
    <location>
        <begin position="31"/>
        <end position="113"/>
    </location>
</feature>
<reference evidence="2" key="1">
    <citation type="submission" date="2022-12" db="EMBL/GenBank/DDBJ databases">
        <title>Chromosome-level genome assembly of the bean flower thrips Megalurothrips usitatus.</title>
        <authorList>
            <person name="Ma L."/>
            <person name="Liu Q."/>
            <person name="Li H."/>
            <person name="Cai W."/>
        </authorList>
    </citation>
    <scope>NUCLEOTIDE SEQUENCE</scope>
    <source>
        <strain evidence="2">Cailab_2022a</strain>
    </source>
</reference>
<comment type="caution">
    <text evidence="2">The sequence shown here is derived from an EMBL/GenBank/DDBJ whole genome shotgun (WGS) entry which is preliminary data.</text>
</comment>
<keyword evidence="3" id="KW-1185">Reference proteome</keyword>
<feature type="signal peptide" evidence="1">
    <location>
        <begin position="1"/>
        <end position="30"/>
    </location>
</feature>
<evidence type="ECO:0000313" key="2">
    <source>
        <dbReference type="EMBL" id="KAJ1525304.1"/>
    </source>
</evidence>
<organism evidence="2 3">
    <name type="scientific">Megalurothrips usitatus</name>
    <name type="common">bean blossom thrips</name>
    <dbReference type="NCBI Taxonomy" id="439358"/>
    <lineage>
        <taxon>Eukaryota</taxon>
        <taxon>Metazoa</taxon>
        <taxon>Ecdysozoa</taxon>
        <taxon>Arthropoda</taxon>
        <taxon>Hexapoda</taxon>
        <taxon>Insecta</taxon>
        <taxon>Pterygota</taxon>
        <taxon>Neoptera</taxon>
        <taxon>Paraneoptera</taxon>
        <taxon>Thysanoptera</taxon>
        <taxon>Terebrantia</taxon>
        <taxon>Thripoidea</taxon>
        <taxon>Thripidae</taxon>
        <taxon>Megalurothrips</taxon>
    </lineage>
</organism>
<dbReference type="Proteomes" id="UP001075354">
    <property type="component" value="Chromosome 8"/>
</dbReference>